<sequence>MIKLEKASVLVEGDLAEAGAQTIFLCRQKRKLVVLEKCLDGYMNANALKKKRSVCYRCSDGRKNRQAFQESAVGEISLEDVKYVRPDPAKRPAKTEAVTAKILETLGQDGKEDVAELGEDQDLLDLELGKVQEKAGTNEEQKIPDVSAEDLNFACRALLSLQSNNPDRWVETRFLITRLDDNGVRIFKQLKKQGLIEVTKDNLACRLTKMGAVQAGVAGEWIFSLLVEKKIEELRQKRREEACMAKKVLTDNAYRKVLKVLHAIIPVGKKFTQRELIRLPLTPANVALRVCEGAGNLAEALQRAETEQYLLKEGAEYCWAKGGREKFESLPPVGTVEIDAELNRVVYLQCSEALSKRCRPGQELSVKNVAELFSDLLPQEDGYNGFMAHLVLVRWCLDGLVHQHPSRAGIYFRVANDDLKVALGRLQRDGGVEEKGETNRGAEEMAEEIGAPAAVTEERVEAVVVRPQPPKPFHEMTLKERVRWIYDYCHGESLDWNNLPWNELGWPSAQSLQRLFITLESDHNLVEIQQQTEGDRVTGSSVIWRENPHEYEDWAIRNPSPSRSVFPPTAPSEKRAAEGGDNGGQEDALTVGQEVDLSKVKPVGSNEPMGRLERLQRIFVAVNGRELDGKSAFRISGTGTEGSAFQYFLWAKKEGWVSMAGSFTYNQESSKRWSLRWTEKAKKELRDLQPPQTVGLGRKMGPRKKAATFDNVPPPSATAVLKKRAERGIETTAPPPVSSSPPPAGAFSQLQAQVRDLEQKLVNLEARLSVLERLLHNQAVIRIRSVLKDFTPEEKAEIIRDIVNNGK</sequence>
<evidence type="ECO:0000313" key="3">
    <source>
        <dbReference type="EMBL" id="KKS57458.1"/>
    </source>
</evidence>
<evidence type="ECO:0000313" key="4">
    <source>
        <dbReference type="Proteomes" id="UP000034837"/>
    </source>
</evidence>
<gene>
    <name evidence="3" type="ORF">UV20_C0001G0098</name>
</gene>
<accession>A0A0G1D5X1</accession>
<keyword evidence="1" id="KW-0175">Coiled coil</keyword>
<evidence type="ECO:0000256" key="2">
    <source>
        <dbReference type="SAM" id="MobiDB-lite"/>
    </source>
</evidence>
<reference evidence="3 4" key="1">
    <citation type="journal article" date="2015" name="Nature">
        <title>rRNA introns, odd ribosomes, and small enigmatic genomes across a large radiation of phyla.</title>
        <authorList>
            <person name="Brown C.T."/>
            <person name="Hug L.A."/>
            <person name="Thomas B.C."/>
            <person name="Sharon I."/>
            <person name="Castelle C.J."/>
            <person name="Singh A."/>
            <person name="Wilkins M.J."/>
            <person name="Williams K.H."/>
            <person name="Banfield J.F."/>
        </authorList>
    </citation>
    <scope>NUCLEOTIDE SEQUENCE [LARGE SCALE GENOMIC DNA]</scope>
</reference>
<protein>
    <submittedName>
        <fullName evidence="3">Uncharacterized protein</fullName>
    </submittedName>
</protein>
<dbReference type="AlphaFoldDB" id="A0A0G1D5X1"/>
<name>A0A0G1D5X1_9BACT</name>
<dbReference type="EMBL" id="LCDO01000001">
    <property type="protein sequence ID" value="KKS57458.1"/>
    <property type="molecule type" value="Genomic_DNA"/>
</dbReference>
<organism evidence="3 4">
    <name type="scientific">Candidatus Magasanikbacteria bacterium GW2011_GWA2_42_32</name>
    <dbReference type="NCBI Taxonomy" id="1619039"/>
    <lineage>
        <taxon>Bacteria</taxon>
        <taxon>Candidatus Magasanikiibacteriota</taxon>
    </lineage>
</organism>
<dbReference type="Proteomes" id="UP000034837">
    <property type="component" value="Unassembled WGS sequence"/>
</dbReference>
<proteinExistence type="predicted"/>
<comment type="caution">
    <text evidence="3">The sequence shown here is derived from an EMBL/GenBank/DDBJ whole genome shotgun (WGS) entry which is preliminary data.</text>
</comment>
<feature type="coiled-coil region" evidence="1">
    <location>
        <begin position="747"/>
        <end position="774"/>
    </location>
</feature>
<feature type="region of interest" description="Disordered" evidence="2">
    <location>
        <begin position="691"/>
        <end position="717"/>
    </location>
</feature>
<evidence type="ECO:0000256" key="1">
    <source>
        <dbReference type="SAM" id="Coils"/>
    </source>
</evidence>
<feature type="region of interest" description="Disordered" evidence="2">
    <location>
        <begin position="556"/>
        <end position="586"/>
    </location>
</feature>